<dbReference type="Pfam" id="PF00990">
    <property type="entry name" value="GGDEF"/>
    <property type="match status" value="1"/>
</dbReference>
<feature type="coiled-coil region" evidence="3">
    <location>
        <begin position="148"/>
        <end position="175"/>
    </location>
</feature>
<gene>
    <name evidence="5" type="ORF">F6R98_13100</name>
</gene>
<dbReference type="Gene3D" id="3.30.70.270">
    <property type="match status" value="1"/>
</dbReference>
<dbReference type="InterPro" id="IPR043128">
    <property type="entry name" value="Rev_trsase/Diguanyl_cyclase"/>
</dbReference>
<protein>
    <recommendedName>
        <fullName evidence="2">diguanylate cyclase</fullName>
        <ecNumber evidence="2">2.7.7.65</ecNumber>
    </recommendedName>
</protein>
<dbReference type="InterPro" id="IPR050469">
    <property type="entry name" value="Diguanylate_Cyclase"/>
</dbReference>
<dbReference type="OrthoDB" id="9812260at2"/>
<dbReference type="NCBIfam" id="TIGR00254">
    <property type="entry name" value="GGDEF"/>
    <property type="match status" value="1"/>
</dbReference>
<organism evidence="5 6">
    <name type="scientific">Candidatus Methylospira mobilis</name>
    <dbReference type="NCBI Taxonomy" id="1808979"/>
    <lineage>
        <taxon>Bacteria</taxon>
        <taxon>Pseudomonadati</taxon>
        <taxon>Pseudomonadota</taxon>
        <taxon>Gammaproteobacteria</taxon>
        <taxon>Methylococcales</taxon>
        <taxon>Methylococcaceae</taxon>
        <taxon>Candidatus Methylospira</taxon>
    </lineage>
</organism>
<dbReference type="Proteomes" id="UP000325755">
    <property type="component" value="Chromosome"/>
</dbReference>
<dbReference type="GO" id="GO:1902201">
    <property type="term" value="P:negative regulation of bacterial-type flagellum-dependent cell motility"/>
    <property type="evidence" value="ECO:0007669"/>
    <property type="project" value="TreeGrafter"/>
</dbReference>
<dbReference type="PANTHER" id="PTHR45138">
    <property type="entry name" value="REGULATORY COMPONENTS OF SENSORY TRANSDUCTION SYSTEM"/>
    <property type="match status" value="1"/>
</dbReference>
<dbReference type="AlphaFoldDB" id="A0A5Q0BHY5"/>
<evidence type="ECO:0000313" key="5">
    <source>
        <dbReference type="EMBL" id="QFY43440.1"/>
    </source>
</evidence>
<evidence type="ECO:0000256" key="2">
    <source>
        <dbReference type="ARBA" id="ARBA00012528"/>
    </source>
</evidence>
<dbReference type="EC" id="2.7.7.65" evidence="2"/>
<keyword evidence="3" id="KW-0175">Coiled coil</keyword>
<dbReference type="InParanoid" id="A0A5Q0BHY5"/>
<proteinExistence type="predicted"/>
<dbReference type="FunFam" id="3.30.70.270:FF:000001">
    <property type="entry name" value="Diguanylate cyclase domain protein"/>
    <property type="match status" value="1"/>
</dbReference>
<dbReference type="GO" id="GO:0052621">
    <property type="term" value="F:diguanylate cyclase activity"/>
    <property type="evidence" value="ECO:0007669"/>
    <property type="project" value="UniProtKB-EC"/>
</dbReference>
<keyword evidence="6" id="KW-1185">Reference proteome</keyword>
<evidence type="ECO:0000256" key="3">
    <source>
        <dbReference type="SAM" id="Coils"/>
    </source>
</evidence>
<dbReference type="GO" id="GO:0043709">
    <property type="term" value="P:cell adhesion involved in single-species biofilm formation"/>
    <property type="evidence" value="ECO:0007669"/>
    <property type="project" value="TreeGrafter"/>
</dbReference>
<sequence>MRYQESIEESVAFVRQVMPLMARHSAPMNPISFAVWYEYVSGVNPRLKEAIDTALKDKIVLDAAATELLYRRFVADLDADSANRLALDFHRIMADAVQSAAYTGTQADSYGSSLQQFSKELDADAAVPATLDAIDRVLIETLQMQTSMVALGKRLEDSHKEIESLRAEVVRVRQDAMVDGLTGLANRRSFDLDMDNWLGQFVPGVPGPSVLMIDIDYFKKVNDTYGHLFGDKVIRTVAEVLKRNVKGQDIAARYGGEEFAVLLPKTQLEGARALAENIRVAVAGCRIRRHDNEELVGHITVSLGVACYLKGESAQNFIGRADKALYASKTQGRNRVTAHGIDPMP</sequence>
<dbReference type="SUPFAM" id="SSF55073">
    <property type="entry name" value="Nucleotide cyclase"/>
    <property type="match status" value="1"/>
</dbReference>
<dbReference type="InterPro" id="IPR029787">
    <property type="entry name" value="Nucleotide_cyclase"/>
</dbReference>
<dbReference type="PROSITE" id="PS50887">
    <property type="entry name" value="GGDEF"/>
    <property type="match status" value="1"/>
</dbReference>
<comment type="cofactor">
    <cofactor evidence="1">
        <name>Mg(2+)</name>
        <dbReference type="ChEBI" id="CHEBI:18420"/>
    </cofactor>
</comment>
<name>A0A5Q0BHY5_9GAMM</name>
<dbReference type="InterPro" id="IPR000160">
    <property type="entry name" value="GGDEF_dom"/>
</dbReference>
<dbReference type="EMBL" id="CP044205">
    <property type="protein sequence ID" value="QFY43440.1"/>
    <property type="molecule type" value="Genomic_DNA"/>
</dbReference>
<feature type="domain" description="GGDEF" evidence="4">
    <location>
        <begin position="206"/>
        <end position="341"/>
    </location>
</feature>
<dbReference type="PANTHER" id="PTHR45138:SF2">
    <property type="entry name" value="DIGUANYLATE CYCLASE VDCA"/>
    <property type="match status" value="1"/>
</dbReference>
<dbReference type="SMART" id="SM00267">
    <property type="entry name" value="GGDEF"/>
    <property type="match status" value="1"/>
</dbReference>
<evidence type="ECO:0000313" key="6">
    <source>
        <dbReference type="Proteomes" id="UP000325755"/>
    </source>
</evidence>
<reference evidence="5 6" key="1">
    <citation type="submission" date="2019-09" db="EMBL/GenBank/DDBJ databases">
        <title>Ecophysiology of the spiral-shaped methanotroph Methylospira mobilis as revealed by the complete genome sequence.</title>
        <authorList>
            <person name="Oshkin I.Y."/>
            <person name="Dedysh S.N."/>
            <person name="Miroshnikov K."/>
            <person name="Danilova O.V."/>
            <person name="Hakobyan A."/>
            <person name="Liesack W."/>
        </authorList>
    </citation>
    <scope>NUCLEOTIDE SEQUENCE [LARGE SCALE GENOMIC DNA]</scope>
    <source>
        <strain evidence="5 6">Shm1</strain>
    </source>
</reference>
<evidence type="ECO:0000259" key="4">
    <source>
        <dbReference type="PROSITE" id="PS50887"/>
    </source>
</evidence>
<dbReference type="CDD" id="cd01949">
    <property type="entry name" value="GGDEF"/>
    <property type="match status" value="1"/>
</dbReference>
<evidence type="ECO:0000256" key="1">
    <source>
        <dbReference type="ARBA" id="ARBA00001946"/>
    </source>
</evidence>
<accession>A0A5Q0BHY5</accession>
<dbReference type="KEGG" id="mmob:F6R98_13100"/>
<dbReference type="GO" id="GO:0005886">
    <property type="term" value="C:plasma membrane"/>
    <property type="evidence" value="ECO:0007669"/>
    <property type="project" value="TreeGrafter"/>
</dbReference>
<dbReference type="RefSeq" id="WP_153249423.1">
    <property type="nucleotide sequence ID" value="NZ_CP044205.1"/>
</dbReference>